<feature type="transmembrane region" description="Helical" evidence="17">
    <location>
        <begin position="691"/>
        <end position="711"/>
    </location>
</feature>
<feature type="domain" description="Peptidase M28" evidence="18">
    <location>
        <begin position="160"/>
        <end position="339"/>
    </location>
</feature>
<evidence type="ECO:0000256" key="7">
    <source>
        <dbReference type="ARBA" id="ARBA00022692"/>
    </source>
</evidence>
<evidence type="ECO:0000256" key="2">
    <source>
        <dbReference type="ARBA" id="ARBA00003273"/>
    </source>
</evidence>
<comment type="function">
    <text evidence="2">May be involved in vacuolar sorting and osmoregulation.</text>
</comment>
<dbReference type="STRING" id="215243.A0A0D2E8V3"/>
<dbReference type="FunFam" id="3.40.630.10:FF:000057">
    <property type="entry name" value="Vacuolar membrane protease"/>
    <property type="match status" value="1"/>
</dbReference>
<evidence type="ECO:0000313" key="22">
    <source>
        <dbReference type="Proteomes" id="UP000053342"/>
    </source>
</evidence>
<keyword evidence="12" id="KW-0482">Metalloprotease</keyword>
<evidence type="ECO:0000256" key="1">
    <source>
        <dbReference type="ARBA" id="ARBA00001947"/>
    </source>
</evidence>
<evidence type="ECO:0000256" key="8">
    <source>
        <dbReference type="ARBA" id="ARBA00022723"/>
    </source>
</evidence>
<keyword evidence="22" id="KW-1185">Reference proteome</keyword>
<dbReference type="Pfam" id="PF04389">
    <property type="entry name" value="Peptidase_M28"/>
    <property type="match status" value="1"/>
</dbReference>
<feature type="domain" description="Vacuolar membrane protease transmembrane" evidence="20">
    <location>
        <begin position="436"/>
        <end position="721"/>
    </location>
</feature>
<feature type="domain" description="Vacuolar membrane protease C-terminal" evidence="19">
    <location>
        <begin position="748"/>
        <end position="978"/>
    </location>
</feature>
<dbReference type="InterPro" id="IPR045175">
    <property type="entry name" value="M28_fam"/>
</dbReference>
<feature type="region of interest" description="Disordered" evidence="16">
    <location>
        <begin position="563"/>
        <end position="645"/>
    </location>
</feature>
<dbReference type="PANTHER" id="PTHR12147:SF58">
    <property type="entry name" value="VACUOLAR MEMBRANE PROTEASE"/>
    <property type="match status" value="1"/>
</dbReference>
<dbReference type="InterPro" id="IPR053975">
    <property type="entry name" value="PFF1_C"/>
</dbReference>
<sequence length="985" mass="108825">MARLSNPVAFTRWPVTILTTAVYLAITITLIIVHTGVPTPPSSATPLHGINLTEAWDDLQLLTSSRHPYNTHANDKVHDWLLARITSILEENVESPSGTSARPPSVYVFEDNTSNLTYSSGGISGVGGTSVYFEGTNVIVYIPGIEDDLSQWWLEPNGKPSSRNAVLVNAHYDSVSTGFGSTDDGVGVICVLQLLKYFSTPDNKPKNGVVLLLNNGEEDFLNGANVFGQHPMSKVVSNFLNLEGAGAGGRAALFRSTDDAVTKAYAHSKYPFGSSTSADGFERGLIRSQTDYVVFNGKLGLRGLDVAFIGPRARYHTDQDDSRHTGRASLWHMLSAAVATTESLTSTSLETNLEPGNTPGHRALWFDMFGRAFAVLRAHTFFALSVTLLVAGPVILLITLILLYRFDKFYLFSGSREYHMPDGEDKVSLYGWRGFFRFPMILLVACAAPIALAYLLFKENQYIAHSSEWAVWSMMISSFVFVAWFLCRTADFGRPSSLTRVYGLSWMWLAWWVFLVVATVFEEHLHLVGVYFVLIYTATLFLATWLAYLELFSLPKKSTYCRGKVGDDSSTAPSRSSSGARYGTSAPGQEETGEDGGNDEGEPTERSSLLRSRGRSTFKGYRPEGTEPSPSAKSKDDKSSQPEEQEWSKSQWTSLWLLQMLVVVPINLIIVGQLGLLTAEGLHQTGQDGSSMFLVYIMMAVATILMFSPVVPILHRFTWHIPIFLLLVLIGTLSYNLVAFPFSADNRLKLFFVQQVDLDTGDNLASLAGATPFVRYAVAELPSAPDRSLDCISYGPDNNLERCSWPGIPPNVANPTSSVPPEKRYKSWLSFNATRINNSDSNNEARFVIYGKNTRACKIVFDSPISAFHVEGQAPRDKRFTPVPESGSTEVRLWSRTWDRAWTVNVSWADSASGKEGDDDDDDQDGHKLARNETNMTGRVVCLWSDVNQVGLIPAFDEAVHYTPDWVAITKASDGLVEGYKNFKV</sequence>
<evidence type="ECO:0000256" key="12">
    <source>
        <dbReference type="ARBA" id="ARBA00023049"/>
    </source>
</evidence>
<dbReference type="Pfam" id="PF22251">
    <property type="entry name" value="PFF1_TM"/>
    <property type="match status" value="1"/>
</dbReference>
<dbReference type="GO" id="GO:0006508">
    <property type="term" value="P:proteolysis"/>
    <property type="evidence" value="ECO:0007669"/>
    <property type="project" value="UniProtKB-KW"/>
</dbReference>
<keyword evidence="14" id="KW-0325">Glycoprotein</keyword>
<feature type="transmembrane region" description="Helical" evidence="17">
    <location>
        <begin position="499"/>
        <end position="521"/>
    </location>
</feature>
<protein>
    <recommendedName>
        <fullName evidence="15">Peptide hydrolase</fullName>
        <ecNumber evidence="15">3.4.-.-</ecNumber>
    </recommendedName>
</protein>
<dbReference type="GO" id="GO:0008235">
    <property type="term" value="F:metalloexopeptidase activity"/>
    <property type="evidence" value="ECO:0007669"/>
    <property type="project" value="InterPro"/>
</dbReference>
<feature type="compositionally biased region" description="Low complexity" evidence="16">
    <location>
        <begin position="568"/>
        <end position="581"/>
    </location>
</feature>
<dbReference type="InterPro" id="IPR007484">
    <property type="entry name" value="Peptidase_M28"/>
</dbReference>
<feature type="transmembrane region" description="Helical" evidence="17">
    <location>
        <begin position="527"/>
        <end position="548"/>
    </location>
</feature>
<dbReference type="RefSeq" id="XP_016264540.1">
    <property type="nucleotide sequence ID" value="XM_016406334.1"/>
</dbReference>
<evidence type="ECO:0000256" key="5">
    <source>
        <dbReference type="ARBA" id="ARBA00022554"/>
    </source>
</evidence>
<evidence type="ECO:0000256" key="16">
    <source>
        <dbReference type="SAM" id="MobiDB-lite"/>
    </source>
</evidence>
<evidence type="ECO:0000259" key="18">
    <source>
        <dbReference type="Pfam" id="PF04389"/>
    </source>
</evidence>
<evidence type="ECO:0000256" key="15">
    <source>
        <dbReference type="RuleBase" id="RU361240"/>
    </source>
</evidence>
<dbReference type="EMBL" id="KN847335">
    <property type="protein sequence ID" value="KIW44324.1"/>
    <property type="molecule type" value="Genomic_DNA"/>
</dbReference>
<keyword evidence="13 17" id="KW-0472">Membrane</keyword>
<proteinExistence type="inferred from homology"/>
<comment type="cofactor">
    <cofactor evidence="1">
        <name>Zn(2+)</name>
        <dbReference type="ChEBI" id="CHEBI:29105"/>
    </cofactor>
</comment>
<dbReference type="Pfam" id="PF22250">
    <property type="entry name" value="PFF1_C"/>
    <property type="match status" value="1"/>
</dbReference>
<dbReference type="VEuPathDB" id="FungiDB:PV06_05340"/>
<gene>
    <name evidence="21" type="ORF">PV06_05340</name>
</gene>
<dbReference type="SUPFAM" id="SSF53187">
    <property type="entry name" value="Zn-dependent exopeptidases"/>
    <property type="match status" value="1"/>
</dbReference>
<feature type="transmembrane region" description="Helical" evidence="17">
    <location>
        <begin position="12"/>
        <end position="33"/>
    </location>
</feature>
<feature type="transmembrane region" description="Helical" evidence="17">
    <location>
        <begin position="469"/>
        <end position="487"/>
    </location>
</feature>
<keyword evidence="7 17" id="KW-0812">Transmembrane</keyword>
<keyword evidence="10 15" id="KW-0862">Zinc</keyword>
<feature type="transmembrane region" description="Helical" evidence="17">
    <location>
        <begin position="655"/>
        <end position="679"/>
    </location>
</feature>
<dbReference type="OrthoDB" id="10257471at2759"/>
<reference evidence="21 22" key="1">
    <citation type="submission" date="2015-01" db="EMBL/GenBank/DDBJ databases">
        <title>The Genome Sequence of Exophiala oligosperma CBS72588.</title>
        <authorList>
            <consortium name="The Broad Institute Genomics Platform"/>
            <person name="Cuomo C."/>
            <person name="de Hoog S."/>
            <person name="Gorbushina A."/>
            <person name="Stielow B."/>
            <person name="Teixiera M."/>
            <person name="Abouelleil A."/>
            <person name="Chapman S.B."/>
            <person name="Priest M."/>
            <person name="Young S.K."/>
            <person name="Wortman J."/>
            <person name="Nusbaum C."/>
            <person name="Birren B."/>
        </authorList>
    </citation>
    <scope>NUCLEOTIDE SEQUENCE [LARGE SCALE GENOMIC DNA]</scope>
    <source>
        <strain evidence="21 22">CBS 72588</strain>
    </source>
</reference>
<dbReference type="EC" id="3.4.-.-" evidence="15"/>
<organism evidence="21 22">
    <name type="scientific">Exophiala oligosperma</name>
    <dbReference type="NCBI Taxonomy" id="215243"/>
    <lineage>
        <taxon>Eukaryota</taxon>
        <taxon>Fungi</taxon>
        <taxon>Dikarya</taxon>
        <taxon>Ascomycota</taxon>
        <taxon>Pezizomycotina</taxon>
        <taxon>Eurotiomycetes</taxon>
        <taxon>Chaetothyriomycetidae</taxon>
        <taxon>Chaetothyriales</taxon>
        <taxon>Herpotrichiellaceae</taxon>
        <taxon>Exophiala</taxon>
    </lineage>
</organism>
<evidence type="ECO:0000256" key="3">
    <source>
        <dbReference type="ARBA" id="ARBA00004128"/>
    </source>
</evidence>
<name>A0A0D2E8V3_9EURO</name>
<dbReference type="InterPro" id="IPR053976">
    <property type="entry name" value="PFF1_TM"/>
</dbReference>
<dbReference type="HOGENOM" id="CLU_006412_1_0_1"/>
<dbReference type="GeneID" id="27357414"/>
<evidence type="ECO:0000256" key="6">
    <source>
        <dbReference type="ARBA" id="ARBA00022670"/>
    </source>
</evidence>
<evidence type="ECO:0000256" key="14">
    <source>
        <dbReference type="ARBA" id="ARBA00023180"/>
    </source>
</evidence>
<comment type="similarity">
    <text evidence="4 15">Belongs to the peptidase M28 family.</text>
</comment>
<evidence type="ECO:0000256" key="4">
    <source>
        <dbReference type="ARBA" id="ARBA00010918"/>
    </source>
</evidence>
<feature type="compositionally biased region" description="Acidic residues" evidence="16">
    <location>
        <begin position="591"/>
        <end position="602"/>
    </location>
</feature>
<evidence type="ECO:0000256" key="17">
    <source>
        <dbReference type="SAM" id="Phobius"/>
    </source>
</evidence>
<keyword evidence="9 15" id="KW-0378">Hydrolase</keyword>
<keyword evidence="11 17" id="KW-1133">Transmembrane helix</keyword>
<keyword evidence="6 15" id="KW-0645">Protease</keyword>
<evidence type="ECO:0000259" key="19">
    <source>
        <dbReference type="Pfam" id="PF22250"/>
    </source>
</evidence>
<dbReference type="Proteomes" id="UP000053342">
    <property type="component" value="Unassembled WGS sequence"/>
</dbReference>
<feature type="transmembrane region" description="Helical" evidence="17">
    <location>
        <begin position="381"/>
        <end position="406"/>
    </location>
</feature>
<evidence type="ECO:0000256" key="10">
    <source>
        <dbReference type="ARBA" id="ARBA00022833"/>
    </source>
</evidence>
<dbReference type="AlphaFoldDB" id="A0A0D2E8V3"/>
<evidence type="ECO:0000313" key="21">
    <source>
        <dbReference type="EMBL" id="KIW44324.1"/>
    </source>
</evidence>
<keyword evidence="5" id="KW-0926">Vacuole</keyword>
<evidence type="ECO:0000256" key="11">
    <source>
        <dbReference type="ARBA" id="ARBA00022989"/>
    </source>
</evidence>
<accession>A0A0D2E8V3</accession>
<dbReference type="Gene3D" id="3.40.630.10">
    <property type="entry name" value="Zn peptidases"/>
    <property type="match status" value="1"/>
</dbReference>
<dbReference type="GO" id="GO:0005774">
    <property type="term" value="C:vacuolar membrane"/>
    <property type="evidence" value="ECO:0007669"/>
    <property type="project" value="UniProtKB-SubCell"/>
</dbReference>
<feature type="transmembrane region" description="Helical" evidence="17">
    <location>
        <begin position="435"/>
        <end position="457"/>
    </location>
</feature>
<comment type="subcellular location">
    <subcellularLocation>
        <location evidence="3">Vacuole membrane</location>
        <topology evidence="3">Multi-pass membrane protein</topology>
    </subcellularLocation>
</comment>
<evidence type="ECO:0000259" key="20">
    <source>
        <dbReference type="Pfam" id="PF22251"/>
    </source>
</evidence>
<dbReference type="PANTHER" id="PTHR12147">
    <property type="entry name" value="METALLOPEPTIDASE M28 FAMILY MEMBER"/>
    <property type="match status" value="1"/>
</dbReference>
<evidence type="ECO:0000256" key="9">
    <source>
        <dbReference type="ARBA" id="ARBA00022801"/>
    </source>
</evidence>
<keyword evidence="8 15" id="KW-0479">Metal-binding</keyword>
<dbReference type="GO" id="GO:0046872">
    <property type="term" value="F:metal ion binding"/>
    <property type="evidence" value="ECO:0007669"/>
    <property type="project" value="UniProtKB-KW"/>
</dbReference>
<dbReference type="InterPro" id="IPR048024">
    <property type="entry name" value="Fxna-like_M28_dom"/>
</dbReference>
<evidence type="ECO:0000256" key="13">
    <source>
        <dbReference type="ARBA" id="ARBA00023136"/>
    </source>
</evidence>
<feature type="transmembrane region" description="Helical" evidence="17">
    <location>
        <begin position="723"/>
        <end position="742"/>
    </location>
</feature>
<feature type="region of interest" description="Disordered" evidence="16">
    <location>
        <begin position="910"/>
        <end position="931"/>
    </location>
</feature>
<dbReference type="CDD" id="cd03875">
    <property type="entry name" value="M28_Fxna_like"/>
    <property type="match status" value="1"/>
</dbReference>